<comment type="catalytic activity">
    <reaction evidence="1">
        <text>3-hydroxy-2-methylpropanoyl-CoA + H2O = 3-hydroxy-2-methylpropanoate + CoA + H(+)</text>
        <dbReference type="Rhea" id="RHEA:20888"/>
        <dbReference type="ChEBI" id="CHEBI:11805"/>
        <dbReference type="ChEBI" id="CHEBI:15377"/>
        <dbReference type="ChEBI" id="CHEBI:15378"/>
        <dbReference type="ChEBI" id="CHEBI:57287"/>
        <dbReference type="ChEBI" id="CHEBI:57340"/>
        <dbReference type="EC" id="3.1.2.4"/>
    </reaction>
</comment>
<dbReference type="InterPro" id="IPR029045">
    <property type="entry name" value="ClpP/crotonase-like_dom_sf"/>
</dbReference>
<keyword evidence="6" id="KW-1185">Reference proteome</keyword>
<dbReference type="InterPro" id="IPR045004">
    <property type="entry name" value="ECH_dom"/>
</dbReference>
<dbReference type="EC" id="3.1.2.4" evidence="2"/>
<evidence type="ECO:0000256" key="2">
    <source>
        <dbReference type="ARBA" id="ARBA00011915"/>
    </source>
</evidence>
<evidence type="ECO:0000256" key="3">
    <source>
        <dbReference type="ARBA" id="ARBA00022801"/>
    </source>
</evidence>
<dbReference type="Gene3D" id="3.90.226.10">
    <property type="entry name" value="2-enoyl-CoA Hydratase, Chain A, domain 1"/>
    <property type="match status" value="1"/>
</dbReference>
<dbReference type="Proteomes" id="UP001210339">
    <property type="component" value="Chromosome"/>
</dbReference>
<sequence>MIQTTIENGVAVIRLNRDEKLNALNFSMILELQDLLHHLAEDAQVKGLVLKGGSKAFCAGGDVVDLYKHYIIRGKDPNPFFATEFKVDNQIETFPKPVVALVHGITMGGGVGLSCGADFIVADETTTWAMPETRLGIVPDVGVGYYLSKLPRPVALYLSLLGVSITGSDMMKLGLATHYVKSKSLIQLESDLIACGMATTADIRTVLDAYRVPTVTTALDKAKSDIDRYFDSTTLEALLDNLSKGSDWGKDVYQWFQDKSPLSLKLVFGKYDVGKALTRQETFEMDEKILDYCYVTGNMGEGIRAAMIDKDPPHFKPTSVQDVDDDVVSRLLSKRERVVK</sequence>
<reference evidence="5 6" key="1">
    <citation type="submission" date="2023-01" db="EMBL/GenBank/DDBJ databases">
        <authorList>
            <person name="Lee S.H."/>
            <person name="Jung H.S."/>
            <person name="Yun J.U."/>
        </authorList>
    </citation>
    <scope>NUCLEOTIDE SEQUENCE [LARGE SCALE GENOMIC DNA]</scope>
    <source>
        <strain evidence="5 6">CBA3646</strain>
    </source>
</reference>
<name>A0ABY7QV60_9FIRM</name>
<evidence type="ECO:0000259" key="4">
    <source>
        <dbReference type="Pfam" id="PF16113"/>
    </source>
</evidence>
<accession>A0ABY7QV60</accession>
<dbReference type="Pfam" id="PF16113">
    <property type="entry name" value="ECH_2"/>
    <property type="match status" value="1"/>
</dbReference>
<dbReference type="EMBL" id="CP115667">
    <property type="protein sequence ID" value="WBW50661.1"/>
    <property type="molecule type" value="Genomic_DNA"/>
</dbReference>
<gene>
    <name evidence="5" type="ORF">O6R05_03685</name>
</gene>
<evidence type="ECO:0000256" key="1">
    <source>
        <dbReference type="ARBA" id="ARBA00001709"/>
    </source>
</evidence>
<dbReference type="RefSeq" id="WP_271192186.1">
    <property type="nucleotide sequence ID" value="NZ_CP115667.1"/>
</dbReference>
<dbReference type="NCBIfam" id="NF004127">
    <property type="entry name" value="PRK05617.1"/>
    <property type="match status" value="1"/>
</dbReference>
<organism evidence="5 6">
    <name type="scientific">Peptoniphilus equinus</name>
    <dbReference type="NCBI Taxonomy" id="3016343"/>
    <lineage>
        <taxon>Bacteria</taxon>
        <taxon>Bacillati</taxon>
        <taxon>Bacillota</taxon>
        <taxon>Tissierellia</taxon>
        <taxon>Tissierellales</taxon>
        <taxon>Peptoniphilaceae</taxon>
        <taxon>Peptoniphilus</taxon>
    </lineage>
</organism>
<dbReference type="CDD" id="cd06558">
    <property type="entry name" value="crotonase-like"/>
    <property type="match status" value="1"/>
</dbReference>
<dbReference type="PANTHER" id="PTHR43176:SF3">
    <property type="entry name" value="3-HYDROXYISOBUTYRYL-COA HYDROLASE, MITOCHONDRIAL"/>
    <property type="match status" value="1"/>
</dbReference>
<evidence type="ECO:0000313" key="6">
    <source>
        <dbReference type="Proteomes" id="UP001210339"/>
    </source>
</evidence>
<dbReference type="InterPro" id="IPR032259">
    <property type="entry name" value="HIBYL-CoA-H"/>
</dbReference>
<keyword evidence="3" id="KW-0378">Hydrolase</keyword>
<dbReference type="SUPFAM" id="SSF52096">
    <property type="entry name" value="ClpP/crotonase"/>
    <property type="match status" value="1"/>
</dbReference>
<dbReference type="PANTHER" id="PTHR43176">
    <property type="entry name" value="3-HYDROXYISOBUTYRYL-COA HYDROLASE-RELATED"/>
    <property type="match status" value="1"/>
</dbReference>
<evidence type="ECO:0000313" key="5">
    <source>
        <dbReference type="EMBL" id="WBW50661.1"/>
    </source>
</evidence>
<proteinExistence type="predicted"/>
<feature type="domain" description="Enoyl-CoA hydratase/isomerase" evidence="4">
    <location>
        <begin position="11"/>
        <end position="331"/>
    </location>
</feature>
<protein>
    <recommendedName>
        <fullName evidence="2">3-hydroxyisobutyryl-CoA hydrolase</fullName>
        <ecNumber evidence="2">3.1.2.4</ecNumber>
    </recommendedName>
</protein>